<dbReference type="OrthoDB" id="5402392at2759"/>
<protein>
    <submittedName>
        <fullName evidence="1">Uncharacterized protein</fullName>
    </submittedName>
</protein>
<evidence type="ECO:0000313" key="1">
    <source>
        <dbReference type="EMBL" id="OOF96519.1"/>
    </source>
</evidence>
<keyword evidence="2" id="KW-1185">Reference proteome</keyword>
<dbReference type="AlphaFoldDB" id="A0A1R3RPX2"/>
<dbReference type="EMBL" id="KV907498">
    <property type="protein sequence ID" value="OOF96519.1"/>
    <property type="molecule type" value="Genomic_DNA"/>
</dbReference>
<dbReference type="OMA" id="QPRFKHA"/>
<accession>A0A1R3RPX2</accession>
<dbReference type="VEuPathDB" id="FungiDB:ASPCADRAFT_129599"/>
<dbReference type="STRING" id="602072.A0A1R3RPX2"/>
<dbReference type="Proteomes" id="UP000188318">
    <property type="component" value="Unassembled WGS sequence"/>
</dbReference>
<sequence length="544" mass="61017">MAQPTEVTDATLAHIPDIAKPLAPYIKSRQEALRIRQALTVYLRSHIEFAEKDPEHPGCHGQSHLSLSVPHDAVVDVKRVPSELTGLRKEYLEALRANVTARKEFQSMVEKTTSIKHKGGKARAEELSAGSSSELQEYLKLLRDRRQHAKLQVFQHYLQELKQRDTFNSEDLEANGARYQQLAPPEELEDNQHGLKAGESIEELMHKLERAIIRAKGQLEREKGLLEELKTRRASEGPRDVSPAVKALALQRTRDVLVHWVEEKLVSVGNSENSGATQNFRSEDIEESVRLLEEKKARIAHQYAAYADARKRLLDAASRACQPIALPSTNPPTRPSSMVQGRSAMEETQSLDALETLSFTSDVLQPLSKSQRSLALQKFYLSGMLAKEKATTLRALNRLRDESHLLPEYPILARQPRFKHATAALASRQGTNTEPAKPDEIVDLAEAWAFASYAAGTSEQEYVEHKVEEGTEAAQDAKHVLEDVYNMLNQSLEDTLRDRDGETGENDIWASEARLTRSRAKTQRMQQSAKGPWFGLHGKVGVAE</sequence>
<proteinExistence type="predicted"/>
<gene>
    <name evidence="1" type="ORF">ASPCADRAFT_129599</name>
</gene>
<name>A0A1R3RPX2_ASPC5</name>
<reference evidence="2" key="1">
    <citation type="journal article" date="2017" name="Genome Biol.">
        <title>Comparative genomics reveals high biological diversity and specific adaptations in the industrially and medically important fungal genus Aspergillus.</title>
        <authorList>
            <person name="de Vries R.P."/>
            <person name="Riley R."/>
            <person name="Wiebenga A."/>
            <person name="Aguilar-Osorio G."/>
            <person name="Amillis S."/>
            <person name="Uchima C.A."/>
            <person name="Anderluh G."/>
            <person name="Asadollahi M."/>
            <person name="Askin M."/>
            <person name="Barry K."/>
            <person name="Battaglia E."/>
            <person name="Bayram O."/>
            <person name="Benocci T."/>
            <person name="Braus-Stromeyer S.A."/>
            <person name="Caldana C."/>
            <person name="Canovas D."/>
            <person name="Cerqueira G.C."/>
            <person name="Chen F."/>
            <person name="Chen W."/>
            <person name="Choi C."/>
            <person name="Clum A."/>
            <person name="Dos Santos R.A."/>
            <person name="Damasio A.R."/>
            <person name="Diallinas G."/>
            <person name="Emri T."/>
            <person name="Fekete E."/>
            <person name="Flipphi M."/>
            <person name="Freyberg S."/>
            <person name="Gallo A."/>
            <person name="Gournas C."/>
            <person name="Habgood R."/>
            <person name="Hainaut M."/>
            <person name="Harispe M.L."/>
            <person name="Henrissat B."/>
            <person name="Hilden K.S."/>
            <person name="Hope R."/>
            <person name="Hossain A."/>
            <person name="Karabika E."/>
            <person name="Karaffa L."/>
            <person name="Karanyi Z."/>
            <person name="Krasevec N."/>
            <person name="Kuo A."/>
            <person name="Kusch H."/>
            <person name="LaButti K."/>
            <person name="Lagendijk E.L."/>
            <person name="Lapidus A."/>
            <person name="Levasseur A."/>
            <person name="Lindquist E."/>
            <person name="Lipzen A."/>
            <person name="Logrieco A.F."/>
            <person name="MacCabe A."/>
            <person name="Maekelae M.R."/>
            <person name="Malavazi I."/>
            <person name="Melin P."/>
            <person name="Meyer V."/>
            <person name="Mielnichuk N."/>
            <person name="Miskei M."/>
            <person name="Molnar A.P."/>
            <person name="Mule G."/>
            <person name="Ngan C.Y."/>
            <person name="Orejas M."/>
            <person name="Orosz E."/>
            <person name="Ouedraogo J.P."/>
            <person name="Overkamp K.M."/>
            <person name="Park H.-S."/>
            <person name="Perrone G."/>
            <person name="Piumi F."/>
            <person name="Punt P.J."/>
            <person name="Ram A.F."/>
            <person name="Ramon A."/>
            <person name="Rauscher S."/>
            <person name="Record E."/>
            <person name="Riano-Pachon D.M."/>
            <person name="Robert V."/>
            <person name="Roehrig J."/>
            <person name="Ruller R."/>
            <person name="Salamov A."/>
            <person name="Salih N.S."/>
            <person name="Samson R.A."/>
            <person name="Sandor E."/>
            <person name="Sanguinetti M."/>
            <person name="Schuetze T."/>
            <person name="Sepcic K."/>
            <person name="Shelest E."/>
            <person name="Sherlock G."/>
            <person name="Sophianopoulou V."/>
            <person name="Squina F.M."/>
            <person name="Sun H."/>
            <person name="Susca A."/>
            <person name="Todd R.B."/>
            <person name="Tsang A."/>
            <person name="Unkles S.E."/>
            <person name="van de Wiele N."/>
            <person name="van Rossen-Uffink D."/>
            <person name="Oliveira J.V."/>
            <person name="Vesth T.C."/>
            <person name="Visser J."/>
            <person name="Yu J.-H."/>
            <person name="Zhou M."/>
            <person name="Andersen M.R."/>
            <person name="Archer D.B."/>
            <person name="Baker S.E."/>
            <person name="Benoit I."/>
            <person name="Brakhage A.A."/>
            <person name="Braus G.H."/>
            <person name="Fischer R."/>
            <person name="Frisvad J.C."/>
            <person name="Goldman G.H."/>
            <person name="Houbraken J."/>
            <person name="Oakley B."/>
            <person name="Pocsi I."/>
            <person name="Scazzocchio C."/>
            <person name="Seiboth B."/>
            <person name="vanKuyk P.A."/>
            <person name="Wortman J."/>
            <person name="Dyer P.S."/>
            <person name="Grigoriev I.V."/>
        </authorList>
    </citation>
    <scope>NUCLEOTIDE SEQUENCE [LARGE SCALE GENOMIC DNA]</scope>
    <source>
        <strain evidence="2">ITEM 5010</strain>
    </source>
</reference>
<evidence type="ECO:0000313" key="2">
    <source>
        <dbReference type="Proteomes" id="UP000188318"/>
    </source>
</evidence>
<organism evidence="1 2">
    <name type="scientific">Aspergillus carbonarius (strain ITEM 5010)</name>
    <dbReference type="NCBI Taxonomy" id="602072"/>
    <lineage>
        <taxon>Eukaryota</taxon>
        <taxon>Fungi</taxon>
        <taxon>Dikarya</taxon>
        <taxon>Ascomycota</taxon>
        <taxon>Pezizomycotina</taxon>
        <taxon>Eurotiomycetes</taxon>
        <taxon>Eurotiomycetidae</taxon>
        <taxon>Eurotiales</taxon>
        <taxon>Aspergillaceae</taxon>
        <taxon>Aspergillus</taxon>
        <taxon>Aspergillus subgen. Circumdati</taxon>
    </lineage>
</organism>